<dbReference type="InterPro" id="IPR036420">
    <property type="entry name" value="BRCT_dom_sf"/>
</dbReference>
<dbReference type="SUPFAM" id="SSF52113">
    <property type="entry name" value="BRCT domain"/>
    <property type="match status" value="3"/>
</dbReference>
<evidence type="ECO:0000313" key="5">
    <source>
        <dbReference type="Proteomes" id="UP000694427"/>
    </source>
</evidence>
<dbReference type="GO" id="GO:0000278">
    <property type="term" value="P:mitotic cell cycle"/>
    <property type="evidence" value="ECO:0007669"/>
    <property type="project" value="TreeGrafter"/>
</dbReference>
<dbReference type="InterPro" id="IPR001357">
    <property type="entry name" value="BRCT_dom"/>
</dbReference>
<reference evidence="4" key="2">
    <citation type="submission" date="2025-09" db="UniProtKB">
        <authorList>
            <consortium name="Ensembl"/>
        </authorList>
    </citation>
    <scope>IDENTIFICATION</scope>
</reference>
<evidence type="ECO:0000259" key="3">
    <source>
        <dbReference type="PROSITE" id="PS50172"/>
    </source>
</evidence>
<dbReference type="Proteomes" id="UP000694427">
    <property type="component" value="Unplaced"/>
</dbReference>
<feature type="chain" id="PRO_5034161116" evidence="2">
    <location>
        <begin position="19"/>
        <end position="848"/>
    </location>
</feature>
<dbReference type="CDD" id="cd17751">
    <property type="entry name" value="BRCT_microcephalin_rpt3"/>
    <property type="match status" value="1"/>
</dbReference>
<accession>A0A8C1R309</accession>
<keyword evidence="2" id="KW-0732">Signal</keyword>
<feature type="region of interest" description="Disordered" evidence="1">
    <location>
        <begin position="307"/>
        <end position="389"/>
    </location>
</feature>
<feature type="signal peptide" evidence="2">
    <location>
        <begin position="1"/>
        <end position="18"/>
    </location>
</feature>
<dbReference type="SMART" id="SM00292">
    <property type="entry name" value="BRCT"/>
    <property type="match status" value="3"/>
</dbReference>
<feature type="compositionally biased region" description="Polar residues" evidence="1">
    <location>
        <begin position="215"/>
        <end position="228"/>
    </location>
</feature>
<dbReference type="CDD" id="cd17736">
    <property type="entry name" value="BRCT_microcephalin_rpt2"/>
    <property type="match status" value="1"/>
</dbReference>
<dbReference type="Ensembl" id="ENSCCRT00010092650.1">
    <property type="protein sequence ID" value="ENSCCRP00010083522.1"/>
    <property type="gene ID" value="ENSCCRG00010036485.1"/>
</dbReference>
<dbReference type="Pfam" id="PF12738">
    <property type="entry name" value="PTCB-BRCT"/>
    <property type="match status" value="1"/>
</dbReference>
<protein>
    <submittedName>
        <fullName evidence="4">Microcephalin 1</fullName>
    </submittedName>
</protein>
<feature type="domain" description="BRCT" evidence="3">
    <location>
        <begin position="30"/>
        <end position="122"/>
    </location>
</feature>
<evidence type="ECO:0000313" key="4">
    <source>
        <dbReference type="Ensembl" id="ENSCCRP00010083522.1"/>
    </source>
</evidence>
<dbReference type="Pfam" id="PF16589">
    <property type="entry name" value="BRCT_2"/>
    <property type="match status" value="1"/>
</dbReference>
<dbReference type="InterPro" id="IPR022047">
    <property type="entry name" value="Microcephalin-like"/>
</dbReference>
<dbReference type="FunFam" id="3.40.50.10190:FF:000047">
    <property type="entry name" value="Microcephalin"/>
    <property type="match status" value="1"/>
</dbReference>
<feature type="compositionally biased region" description="Basic residues" evidence="1">
    <location>
        <begin position="273"/>
        <end position="287"/>
    </location>
</feature>
<reference evidence="4" key="1">
    <citation type="submission" date="2025-08" db="UniProtKB">
        <authorList>
            <consortium name="Ensembl"/>
        </authorList>
    </citation>
    <scope>IDENTIFICATION</scope>
</reference>
<dbReference type="PANTHER" id="PTHR14625:SF3">
    <property type="entry name" value="MICROCEPHALIN"/>
    <property type="match status" value="1"/>
</dbReference>
<feature type="domain" description="BRCT" evidence="3">
    <location>
        <begin position="653"/>
        <end position="744"/>
    </location>
</feature>
<sequence length="848" mass="95434">MLIFTMFYFLSVDAVLEGDLLGSIMTGKNTSTDFLKDVVAYVDVWSASRMEDYSDPFMQQLQDMGAEVSKTLNKQVTHVVFKHGRPSTWKKAQKMGVRIVSVHWVARCKESNGRVDENLFPAQNEESKLHLNKRTHRCMQPRDIPIKTPENDRRLKKKLDKMMEGLICSSPVVSDTSPFVIDEENGVVYSPSLKRSDSMAQRLREMRAQREHLSPTASQMLDSASGCNSPRPPHGASPTLSFSQQLEEEPLDCFSTSHFHSSKKRDEQEKQNCNKKLKMKMTSKGKKQIPPESDTAMVMCNLASVETHSKVSPISARSRRSLVNNIGGKKQSTLESYKETEKRKQSSHLKPQTENSGISTELSGSPESSLPENLTKNNHKNIRSIQQSNDLQTNRKRLYSKKWTLSDSCFTEIESDGSVTPKPVHKFRRQTSAVLCSADSVGDVPNRDVVDGEVFEDYFSPANNALKQRVILFGSTPERMHMPAFDLVDSNKRKGKRSFGKKRKHENIDIKDLVVGSQCSAPETHESRPECLSVGTRELPRFEEIKLEALAKKQRTQTRLSSAVLSEGKKCKSSIELSPANEKKTSTATSPVSSSAINVNLQIQNCLETASDPKHAIEKRQMGLKIAGKENESTADGSIERSLEMSSKPSHMKKDKFMKKNRSLVMTSMPTEKQEVVFQLVRNLGGFTVVDNVCESTTHVVSGSPRRTLNILLGIARGCWILSFEWILWCLEHRQWVPEEPYELSDHFPAAPICRLQQHLSAGEHQQDLFQQQRPMFVSPNSQPPCNSLTELIQLCGGTVCRSVRQAGIFIGQYNGKKTEGSCSLSEQWILDCVTHLTLLPYENYVLE</sequence>
<dbReference type="PANTHER" id="PTHR14625">
    <property type="entry name" value="MICROCEPHALIN"/>
    <property type="match status" value="1"/>
</dbReference>
<feature type="region of interest" description="Disordered" evidence="1">
    <location>
        <begin position="256"/>
        <end position="293"/>
    </location>
</feature>
<feature type="region of interest" description="Disordered" evidence="1">
    <location>
        <begin position="571"/>
        <end position="592"/>
    </location>
</feature>
<evidence type="ECO:0000256" key="2">
    <source>
        <dbReference type="SAM" id="SignalP"/>
    </source>
</evidence>
<dbReference type="PROSITE" id="PS50172">
    <property type="entry name" value="BRCT"/>
    <property type="match status" value="3"/>
</dbReference>
<name>A0A8C1R309_CYPCA</name>
<feature type="compositionally biased region" description="Low complexity" evidence="1">
    <location>
        <begin position="359"/>
        <end position="374"/>
    </location>
</feature>
<organism evidence="4 5">
    <name type="scientific">Cyprinus carpio</name>
    <name type="common">Common carp</name>
    <dbReference type="NCBI Taxonomy" id="7962"/>
    <lineage>
        <taxon>Eukaryota</taxon>
        <taxon>Metazoa</taxon>
        <taxon>Chordata</taxon>
        <taxon>Craniata</taxon>
        <taxon>Vertebrata</taxon>
        <taxon>Euteleostomi</taxon>
        <taxon>Actinopterygii</taxon>
        <taxon>Neopterygii</taxon>
        <taxon>Teleostei</taxon>
        <taxon>Ostariophysi</taxon>
        <taxon>Cypriniformes</taxon>
        <taxon>Cyprinidae</taxon>
        <taxon>Cyprininae</taxon>
        <taxon>Cyprinus</taxon>
    </lineage>
</organism>
<dbReference type="CDD" id="cd17716">
    <property type="entry name" value="BRCT_microcephalin_rpt1"/>
    <property type="match status" value="1"/>
</dbReference>
<proteinExistence type="predicted"/>
<feature type="region of interest" description="Disordered" evidence="1">
    <location>
        <begin position="629"/>
        <end position="653"/>
    </location>
</feature>
<feature type="region of interest" description="Disordered" evidence="1">
    <location>
        <begin position="210"/>
        <end position="240"/>
    </location>
</feature>
<feature type="compositionally biased region" description="Polar residues" evidence="1">
    <location>
        <begin position="348"/>
        <end position="358"/>
    </location>
</feature>
<keyword evidence="5" id="KW-1185">Reference proteome</keyword>
<feature type="domain" description="BRCT" evidence="3">
    <location>
        <begin position="765"/>
        <end position="847"/>
    </location>
</feature>
<dbReference type="AlphaFoldDB" id="A0A8C1R309"/>
<evidence type="ECO:0000256" key="1">
    <source>
        <dbReference type="SAM" id="MobiDB-lite"/>
    </source>
</evidence>
<dbReference type="Gene3D" id="3.40.50.10190">
    <property type="entry name" value="BRCT domain"/>
    <property type="match status" value="3"/>
</dbReference>
<dbReference type="Pfam" id="PF00533">
    <property type="entry name" value="BRCT"/>
    <property type="match status" value="1"/>
</dbReference>
<feature type="compositionally biased region" description="Basic and acidic residues" evidence="1">
    <location>
        <begin position="629"/>
        <end position="643"/>
    </location>
</feature>